<keyword evidence="4 5" id="KW-0472">Membrane</keyword>
<evidence type="ECO:0000256" key="1">
    <source>
        <dbReference type="ARBA" id="ARBA00004141"/>
    </source>
</evidence>
<evidence type="ECO:0000313" key="6">
    <source>
        <dbReference type="EMBL" id="TWH78421.1"/>
    </source>
</evidence>
<keyword evidence="5" id="KW-0813">Transport</keyword>
<dbReference type="PANTHER" id="PTHR30371:SF0">
    <property type="entry name" value="SEC-INDEPENDENT PROTEIN TRANSLOCASE PROTEIN TATC, CHLOROPLASTIC-RELATED"/>
    <property type="match status" value="1"/>
</dbReference>
<feature type="transmembrane region" description="Helical" evidence="5">
    <location>
        <begin position="197"/>
        <end position="214"/>
    </location>
</feature>
<comment type="subunit">
    <text evidence="5">Forms a complex with TatA.</text>
</comment>
<organism evidence="6 7">
    <name type="scientific">Sedimentibacter saalensis</name>
    <dbReference type="NCBI Taxonomy" id="130788"/>
    <lineage>
        <taxon>Bacteria</taxon>
        <taxon>Bacillati</taxon>
        <taxon>Bacillota</taxon>
        <taxon>Tissierellia</taxon>
        <taxon>Sedimentibacter</taxon>
    </lineage>
</organism>
<evidence type="ECO:0000256" key="4">
    <source>
        <dbReference type="ARBA" id="ARBA00023136"/>
    </source>
</evidence>
<dbReference type="PANTHER" id="PTHR30371">
    <property type="entry name" value="SEC-INDEPENDENT PROTEIN TRANSLOCASE PROTEIN TATC"/>
    <property type="match status" value="1"/>
</dbReference>
<reference evidence="6 7" key="1">
    <citation type="submission" date="2019-07" db="EMBL/GenBank/DDBJ databases">
        <title>Genomic Encyclopedia of Type Strains, Phase I: the one thousand microbial genomes (KMG-I) project.</title>
        <authorList>
            <person name="Kyrpides N."/>
        </authorList>
    </citation>
    <scope>NUCLEOTIDE SEQUENCE [LARGE SCALE GENOMIC DNA]</scope>
    <source>
        <strain evidence="6 7">DSM 13558</strain>
    </source>
</reference>
<dbReference type="GO" id="GO:0043953">
    <property type="term" value="P:protein transport by the Tat complex"/>
    <property type="evidence" value="ECO:0007669"/>
    <property type="project" value="UniProtKB-UniRule"/>
</dbReference>
<sequence length="252" mass="28784">MIRRKEKVEDVKNLTLVEHLTELRKRLVYSSIVLLVAILGCYNFSEFVVKDIIGIVPEIQFVFIAPAELLMSYVKIAVIGGFVIAAPFLILQLWMFISPGLKKNEKRTIAVSLFVGGIFFIVGIVFSYMVVMPIMLRFFMGFQIDEIQEMISFENYLSFVIRTLLSFGLIFELPIIMVILTKFRIVKVEFLKANRKYFILAIFVVAAILTPPDVITQTLLAAPMLLLFEVGIILSTLIEKTNKKKAEDKEED</sequence>
<evidence type="ECO:0000256" key="5">
    <source>
        <dbReference type="HAMAP-Rule" id="MF_00902"/>
    </source>
</evidence>
<proteinExistence type="inferred from homology"/>
<feature type="transmembrane region" description="Helical" evidence="5">
    <location>
        <begin position="156"/>
        <end position="185"/>
    </location>
</feature>
<keyword evidence="5" id="KW-0653">Protein transport</keyword>
<feature type="transmembrane region" description="Helical" evidence="5">
    <location>
        <begin position="76"/>
        <end position="97"/>
    </location>
</feature>
<keyword evidence="7" id="KW-1185">Reference proteome</keyword>
<feature type="transmembrane region" description="Helical" evidence="5">
    <location>
        <begin position="220"/>
        <end position="238"/>
    </location>
</feature>
<name>A0A562J5F2_9FIRM</name>
<dbReference type="GO" id="GO:0065002">
    <property type="term" value="P:intracellular protein transmembrane transport"/>
    <property type="evidence" value="ECO:0007669"/>
    <property type="project" value="TreeGrafter"/>
</dbReference>
<comment type="similarity">
    <text evidence="5">Belongs to the TatC family.</text>
</comment>
<comment type="subcellular location">
    <subcellularLocation>
        <location evidence="5">Cell membrane</location>
        <topology evidence="5">Multi-pass membrane protein</topology>
    </subcellularLocation>
    <subcellularLocation>
        <location evidence="1">Membrane</location>
        <topology evidence="1">Multi-pass membrane protein</topology>
    </subcellularLocation>
</comment>
<keyword evidence="5" id="KW-0811">Translocation</keyword>
<evidence type="ECO:0000313" key="7">
    <source>
        <dbReference type="Proteomes" id="UP000315343"/>
    </source>
</evidence>
<dbReference type="EMBL" id="VLKH01000009">
    <property type="protein sequence ID" value="TWH78421.1"/>
    <property type="molecule type" value="Genomic_DNA"/>
</dbReference>
<dbReference type="HAMAP" id="MF_00902">
    <property type="entry name" value="TatC"/>
    <property type="match status" value="1"/>
</dbReference>
<dbReference type="GO" id="GO:0033281">
    <property type="term" value="C:TAT protein transport complex"/>
    <property type="evidence" value="ECO:0007669"/>
    <property type="project" value="UniProtKB-UniRule"/>
</dbReference>
<dbReference type="GO" id="GO:0009977">
    <property type="term" value="F:proton motive force dependent protein transmembrane transporter activity"/>
    <property type="evidence" value="ECO:0007669"/>
    <property type="project" value="TreeGrafter"/>
</dbReference>
<keyword evidence="5" id="KW-1003">Cell membrane</keyword>
<dbReference type="Pfam" id="PF00902">
    <property type="entry name" value="TatC"/>
    <property type="match status" value="1"/>
</dbReference>
<gene>
    <name evidence="5" type="primary">tatC</name>
    <name evidence="6" type="ORF">LY60_02880</name>
</gene>
<feature type="transmembrane region" description="Helical" evidence="5">
    <location>
        <begin position="27"/>
        <end position="45"/>
    </location>
</feature>
<dbReference type="InterPro" id="IPR002033">
    <property type="entry name" value="TatC"/>
</dbReference>
<dbReference type="Proteomes" id="UP000315343">
    <property type="component" value="Unassembled WGS sequence"/>
</dbReference>
<evidence type="ECO:0000256" key="3">
    <source>
        <dbReference type="ARBA" id="ARBA00022989"/>
    </source>
</evidence>
<comment type="function">
    <text evidence="5">Part of the twin-arginine translocation (Tat) system that transports large folded proteins containing a characteristic twin-arginine motif in their signal peptide across membranes.</text>
</comment>
<dbReference type="OrthoDB" id="9777044at2"/>
<feature type="transmembrane region" description="Helical" evidence="5">
    <location>
        <begin position="109"/>
        <end position="136"/>
    </location>
</feature>
<comment type="caution">
    <text evidence="6">The sequence shown here is derived from an EMBL/GenBank/DDBJ whole genome shotgun (WGS) entry which is preliminary data.</text>
</comment>
<protein>
    <recommendedName>
        <fullName evidence="5">Sec-independent protein translocase protein TatC</fullName>
    </recommendedName>
</protein>
<dbReference type="NCBIfam" id="TIGR00945">
    <property type="entry name" value="tatC"/>
    <property type="match status" value="1"/>
</dbReference>
<evidence type="ECO:0000256" key="2">
    <source>
        <dbReference type="ARBA" id="ARBA00022692"/>
    </source>
</evidence>
<keyword evidence="2 5" id="KW-0812">Transmembrane</keyword>
<dbReference type="AlphaFoldDB" id="A0A562J5F2"/>
<keyword evidence="3 5" id="KW-1133">Transmembrane helix</keyword>
<dbReference type="RefSeq" id="WP_145085104.1">
    <property type="nucleotide sequence ID" value="NZ_DAMBUX010000018.1"/>
</dbReference>
<dbReference type="PRINTS" id="PR01840">
    <property type="entry name" value="TATCFAMILY"/>
</dbReference>
<accession>A0A562J5F2</accession>